<dbReference type="InterPro" id="IPR021808">
    <property type="entry name" value="DUF3383"/>
</dbReference>
<reference evidence="1" key="1">
    <citation type="submission" date="2021-07" db="EMBL/GenBank/DDBJ databases">
        <title>Complete genome sequence and phylogenomic analysis of the two lytic bacteriophage isolated from terrestrial biotopes of Antarctica.</title>
        <authorList>
            <person name="Holovan V."/>
            <person name="Rabalski L."/>
            <person name="Zlatohurska M."/>
            <person name="Andriichuk O."/>
            <person name="Budzanivska I."/>
            <person name="Shevchenko O."/>
            <person name="Gupalo A."/>
        </authorList>
    </citation>
    <scope>NUCLEOTIDE SEQUENCE</scope>
</reference>
<dbReference type="EMBL" id="MZ605293">
    <property type="protein sequence ID" value="QYW06638.1"/>
    <property type="molecule type" value="Genomic_DNA"/>
</dbReference>
<sequence length="428" mass="46119">MTQLTDIIDIQISRETAAVAQTNFNVPLFISSHLNFTERARTYSSLTAVAADFGTSDKAYIAAQKLFGQTLKPANIVIGRRQIPGATVNVSTVTTGASYVLTISGTPISYTAVANDTAIKIVTGLKTAYEVTPVTGVTFTDNLDGTATIASSVDWSLKVSQNMAIAAQPATESWGDTVDAVQAADDTWYALTIESHQLADVLAVAANIEAKKKVFATSSSLQNIKSTATDDLFSQLKDLSYQRTFGLWSADADTNYPECSWVGYQLQEQPGSNTWAYKTLAGFTVSKLSDTESKNIQSKNGNTYETVGGLNTTIGGKMFGGEWIDVMVFVDWLEQRMKERLWFRMANSKKIPYTSAGAAIIEAEIRAQLNDGIRAGGLADSPAPIVTVPDVLSVAANLRAQRIFEGITFEARLAGAIHFVKIRGTVTV</sequence>
<evidence type="ECO:0000313" key="1">
    <source>
        <dbReference type="EMBL" id="QYW06638.1"/>
    </source>
</evidence>
<evidence type="ECO:0000313" key="2">
    <source>
        <dbReference type="Proteomes" id="UP001058093"/>
    </source>
</evidence>
<dbReference type="Pfam" id="PF11863">
    <property type="entry name" value="DUF3383"/>
    <property type="match status" value="2"/>
</dbReference>
<organism evidence="1 2">
    <name type="scientific">Pseudomonas phage UAVern</name>
    <dbReference type="NCBI Taxonomy" id="2856997"/>
    <lineage>
        <taxon>Viruses</taxon>
        <taxon>Duplodnaviria</taxon>
        <taxon>Heunggongvirae</taxon>
        <taxon>Uroviricota</taxon>
        <taxon>Caudoviricetes</taxon>
        <taxon>Vandenendeviridae</taxon>
        <taxon>Gorskivirinae</taxon>
        <taxon>Uavernvirus</taxon>
        <taxon>Uavernvirus uavern</taxon>
    </lineage>
</organism>
<name>A0A975UX23_9CAUD</name>
<dbReference type="Proteomes" id="UP001058093">
    <property type="component" value="Segment"/>
</dbReference>
<proteinExistence type="predicted"/>
<accession>A0A975UX23</accession>
<protein>
    <submittedName>
        <fullName evidence="1">Structural protein</fullName>
    </submittedName>
</protein>
<gene>
    <name evidence="1" type="ORF">uav_106</name>
</gene>
<keyword evidence="2" id="KW-1185">Reference proteome</keyword>